<dbReference type="SUPFAM" id="SSF109854">
    <property type="entry name" value="DinB/YfiT-like putative metalloenzymes"/>
    <property type="match status" value="1"/>
</dbReference>
<gene>
    <name evidence="2" type="ORF">Aglo03_36880</name>
</gene>
<dbReference type="InterPro" id="IPR024344">
    <property type="entry name" value="MDMPI_metal-binding"/>
</dbReference>
<name>A0A9W6QQN9_9PSEU</name>
<dbReference type="AlphaFoldDB" id="A0A9W6QQN9"/>
<dbReference type="NCBIfam" id="TIGR03083">
    <property type="entry name" value="maleylpyruvate isomerase family mycothiol-dependent enzyme"/>
    <property type="match status" value="1"/>
</dbReference>
<dbReference type="InterPro" id="IPR017520">
    <property type="entry name" value="CHP03086"/>
</dbReference>
<feature type="domain" description="Mycothiol-dependent maleylpyruvate isomerase metal-binding" evidence="1">
    <location>
        <begin position="8"/>
        <end position="118"/>
    </location>
</feature>
<accession>A0A9W6QQN9</accession>
<dbReference type="RefSeq" id="WP_285611321.1">
    <property type="nucleotide sequence ID" value="NZ_BSSD01000005.1"/>
</dbReference>
<comment type="caution">
    <text evidence="2">The sequence shown here is derived from an EMBL/GenBank/DDBJ whole genome shotgun (WGS) entry which is preliminary data.</text>
</comment>
<dbReference type="NCBIfam" id="TIGR03086">
    <property type="entry name" value="TIGR03086 family metal-binding protein"/>
    <property type="match status" value="1"/>
</dbReference>
<keyword evidence="3" id="KW-1185">Reference proteome</keyword>
<dbReference type="Proteomes" id="UP001165042">
    <property type="component" value="Unassembled WGS sequence"/>
</dbReference>
<reference evidence="2" key="1">
    <citation type="submission" date="2023-02" db="EMBL/GenBank/DDBJ databases">
        <title>Actinokineospora globicatena NBRC 15670.</title>
        <authorList>
            <person name="Ichikawa N."/>
            <person name="Sato H."/>
            <person name="Tonouchi N."/>
        </authorList>
    </citation>
    <scope>NUCLEOTIDE SEQUENCE</scope>
    <source>
        <strain evidence="2">NBRC 15670</strain>
    </source>
</reference>
<dbReference type="InterPro" id="IPR017517">
    <property type="entry name" value="Maleyloyr_isom"/>
</dbReference>
<dbReference type="Gene3D" id="1.20.120.450">
    <property type="entry name" value="dinb family like domain"/>
    <property type="match status" value="1"/>
</dbReference>
<dbReference type="Pfam" id="PF11716">
    <property type="entry name" value="MDMPI_N"/>
    <property type="match status" value="1"/>
</dbReference>
<evidence type="ECO:0000313" key="2">
    <source>
        <dbReference type="EMBL" id="GLW92872.1"/>
    </source>
</evidence>
<evidence type="ECO:0000313" key="3">
    <source>
        <dbReference type="Proteomes" id="UP001165042"/>
    </source>
</evidence>
<protein>
    <submittedName>
        <fullName evidence="2">TIGR03086 family protein</fullName>
    </submittedName>
</protein>
<organism evidence="2 3">
    <name type="scientific">Actinokineospora globicatena</name>
    <dbReference type="NCBI Taxonomy" id="103729"/>
    <lineage>
        <taxon>Bacteria</taxon>
        <taxon>Bacillati</taxon>
        <taxon>Actinomycetota</taxon>
        <taxon>Actinomycetes</taxon>
        <taxon>Pseudonocardiales</taxon>
        <taxon>Pseudonocardiaceae</taxon>
        <taxon>Actinokineospora</taxon>
    </lineage>
</organism>
<dbReference type="EMBL" id="BSSD01000005">
    <property type="protein sequence ID" value="GLW92872.1"/>
    <property type="molecule type" value="Genomic_DNA"/>
</dbReference>
<proteinExistence type="predicted"/>
<dbReference type="GO" id="GO:0046872">
    <property type="term" value="F:metal ion binding"/>
    <property type="evidence" value="ECO:0007669"/>
    <property type="project" value="InterPro"/>
</dbReference>
<evidence type="ECO:0000259" key="1">
    <source>
        <dbReference type="Pfam" id="PF11716"/>
    </source>
</evidence>
<sequence>MDVRDLDRRAIEATGRIVDTLTDEQLAAPTPCPRWRVRDVVAHMTDNKRRLLTALTGSAPEPGDDVRADFRIAATALTAAFTEDSLLTASYELLGIEYNAAVALFVHFADTLVHGWDIGTAIGQDVRLSEDLVQAALKGISRWPDDGTIWGKDGLFGEKLPVAEDATPQEKLLATTGRSPQWTPASTS</sequence>
<dbReference type="InterPro" id="IPR034660">
    <property type="entry name" value="DinB/YfiT-like"/>
</dbReference>